<dbReference type="RefSeq" id="WP_204866781.1">
    <property type="nucleotide sequence ID" value="NZ_JAFBBK010000001.1"/>
</dbReference>
<dbReference type="Proteomes" id="UP000703038">
    <property type="component" value="Unassembled WGS sequence"/>
</dbReference>
<sequence>MHSNRDRNEVAGAADVVATAIDILSRPVQGTHRAINDLVFGVLGRSAAPVRILNEGIADLVYEAVRGGGVAAAEAVTAVSRLLPEDRVSHAVTSTAAGSVVVGAVNGLLGDRLAAEGNDLTVELGPHHERRIVGNDTAMLTTAYPKATGHVAVLVHGLGETEQAWYYRHDGRGSYGEALAAHGISAVSLRYNTGAGIEDNGAALAGLLDELIAVWPVPVERIDLVGHSMGGLVVRRACAVEASRATWLPLVRTACYLGTPHEGAPLATGVYHLSRALRKVRQTVVWADLLDVRSRGVDDLRLATDVALAPGIRHVAVAATLAADDTAWWADAVGDGLVTLRSARGPMTELHTLVGTGHLALLSDPRVLDVLTELMSDATPAEVDDATEPAV</sequence>
<organism evidence="2 3">
    <name type="scientific">Rhodococcoides corynebacterioides</name>
    <dbReference type="NCBI Taxonomy" id="53972"/>
    <lineage>
        <taxon>Bacteria</taxon>
        <taxon>Bacillati</taxon>
        <taxon>Actinomycetota</taxon>
        <taxon>Actinomycetes</taxon>
        <taxon>Mycobacteriales</taxon>
        <taxon>Nocardiaceae</taxon>
        <taxon>Rhodococcoides</taxon>
    </lineage>
</organism>
<evidence type="ECO:0000313" key="2">
    <source>
        <dbReference type="EMBL" id="MBM7414018.1"/>
    </source>
</evidence>
<evidence type="ECO:0000313" key="3">
    <source>
        <dbReference type="Proteomes" id="UP000703038"/>
    </source>
</evidence>
<dbReference type="PANTHER" id="PTHR37946:SF1">
    <property type="entry name" value="SLL1969 PROTEIN"/>
    <property type="match status" value="1"/>
</dbReference>
<dbReference type="Gene3D" id="3.40.50.1820">
    <property type="entry name" value="alpha/beta hydrolase"/>
    <property type="match status" value="1"/>
</dbReference>
<dbReference type="EMBL" id="JAFBBK010000001">
    <property type="protein sequence ID" value="MBM7414018.1"/>
    <property type="molecule type" value="Genomic_DNA"/>
</dbReference>
<evidence type="ECO:0000259" key="1">
    <source>
        <dbReference type="Pfam" id="PF12697"/>
    </source>
</evidence>
<feature type="domain" description="AB hydrolase-1" evidence="1">
    <location>
        <begin position="153"/>
        <end position="367"/>
    </location>
</feature>
<reference evidence="2 3" key="1">
    <citation type="submission" date="2021-01" db="EMBL/GenBank/DDBJ databases">
        <title>Genomics of switchgrass bacterial isolates.</title>
        <authorList>
            <person name="Shade A."/>
        </authorList>
    </citation>
    <scope>NUCLEOTIDE SEQUENCE [LARGE SCALE GENOMIC DNA]</scope>
    <source>
        <strain evidence="2 3">PvP111</strain>
    </source>
</reference>
<gene>
    <name evidence="2" type="ORF">JOE42_000751</name>
</gene>
<dbReference type="Pfam" id="PF12697">
    <property type="entry name" value="Abhydrolase_6"/>
    <property type="match status" value="1"/>
</dbReference>
<name>A0ABS2KQB6_9NOCA</name>
<protein>
    <submittedName>
        <fullName evidence="2">Pimeloyl-ACP methyl ester carboxylesterase</fullName>
    </submittedName>
</protein>
<dbReference type="InterPro" id="IPR029058">
    <property type="entry name" value="AB_hydrolase_fold"/>
</dbReference>
<dbReference type="InterPro" id="IPR000073">
    <property type="entry name" value="AB_hydrolase_1"/>
</dbReference>
<comment type="caution">
    <text evidence="2">The sequence shown here is derived from an EMBL/GenBank/DDBJ whole genome shotgun (WGS) entry which is preliminary data.</text>
</comment>
<dbReference type="PANTHER" id="PTHR37946">
    <property type="entry name" value="SLL1969 PROTEIN"/>
    <property type="match status" value="1"/>
</dbReference>
<keyword evidence="3" id="KW-1185">Reference proteome</keyword>
<dbReference type="SUPFAM" id="SSF53474">
    <property type="entry name" value="alpha/beta-Hydrolases"/>
    <property type="match status" value="1"/>
</dbReference>
<proteinExistence type="predicted"/>
<accession>A0ABS2KQB6</accession>